<evidence type="ECO:0000313" key="6">
    <source>
        <dbReference type="EMBL" id="SLN55731.1"/>
    </source>
</evidence>
<evidence type="ECO:0000259" key="5">
    <source>
        <dbReference type="Pfam" id="PF00034"/>
    </source>
</evidence>
<dbReference type="EMBL" id="FWFL01000008">
    <property type="protein sequence ID" value="SLN55731.1"/>
    <property type="molecule type" value="Genomic_DNA"/>
</dbReference>
<organism evidence="6 7">
    <name type="scientific">Roseovarius litorisediminis</name>
    <dbReference type="NCBI Taxonomy" id="1312363"/>
    <lineage>
        <taxon>Bacteria</taxon>
        <taxon>Pseudomonadati</taxon>
        <taxon>Pseudomonadota</taxon>
        <taxon>Alphaproteobacteria</taxon>
        <taxon>Rhodobacterales</taxon>
        <taxon>Roseobacteraceae</taxon>
        <taxon>Roseovarius</taxon>
    </lineage>
</organism>
<evidence type="ECO:0000256" key="1">
    <source>
        <dbReference type="ARBA" id="ARBA00022617"/>
    </source>
</evidence>
<feature type="signal peptide" evidence="4">
    <location>
        <begin position="1"/>
        <end position="25"/>
    </location>
</feature>
<gene>
    <name evidence="6" type="ORF">PEL8287_02980</name>
</gene>
<keyword evidence="7" id="KW-1185">Reference proteome</keyword>
<protein>
    <recommendedName>
        <fullName evidence="5">Cytochrome c domain-containing protein</fullName>
    </recommendedName>
</protein>
<dbReference type="AlphaFoldDB" id="A0A1Y5T4N8"/>
<dbReference type="SUPFAM" id="SSF46626">
    <property type="entry name" value="Cytochrome c"/>
    <property type="match status" value="1"/>
</dbReference>
<keyword evidence="2" id="KW-0479">Metal-binding</keyword>
<dbReference type="InterPro" id="IPR009056">
    <property type="entry name" value="Cyt_c-like_dom"/>
</dbReference>
<dbReference type="GO" id="GO:0009055">
    <property type="term" value="F:electron transfer activity"/>
    <property type="evidence" value="ECO:0007669"/>
    <property type="project" value="InterPro"/>
</dbReference>
<sequence>MQKPNKKTTALATAFVTALSGAALAEDTGKAEYMESCVACHGETAAGDGPLAELMTVPVPALTNLSAANDGVFPMLAVIQTIDGRQGIKGHGYPMPTWGKRFTKEIENAGPYGSEIIVRGRILSLAYYLESIQK</sequence>
<evidence type="ECO:0000313" key="7">
    <source>
        <dbReference type="Proteomes" id="UP000193827"/>
    </source>
</evidence>
<proteinExistence type="predicted"/>
<dbReference type="Gene3D" id="1.10.760.10">
    <property type="entry name" value="Cytochrome c-like domain"/>
    <property type="match status" value="1"/>
</dbReference>
<dbReference type="RefSeq" id="WP_085893341.1">
    <property type="nucleotide sequence ID" value="NZ_FWFL01000008.1"/>
</dbReference>
<dbReference type="GO" id="GO:0046872">
    <property type="term" value="F:metal ion binding"/>
    <property type="evidence" value="ECO:0007669"/>
    <property type="project" value="UniProtKB-KW"/>
</dbReference>
<keyword evidence="1" id="KW-0349">Heme</keyword>
<dbReference type="OrthoDB" id="335174at2"/>
<dbReference type="Proteomes" id="UP000193827">
    <property type="component" value="Unassembled WGS sequence"/>
</dbReference>
<dbReference type="Pfam" id="PF00034">
    <property type="entry name" value="Cytochrom_C"/>
    <property type="match status" value="1"/>
</dbReference>
<evidence type="ECO:0000256" key="4">
    <source>
        <dbReference type="SAM" id="SignalP"/>
    </source>
</evidence>
<keyword evidence="4" id="KW-0732">Signal</keyword>
<feature type="domain" description="Cytochrome c" evidence="5">
    <location>
        <begin position="28"/>
        <end position="79"/>
    </location>
</feature>
<evidence type="ECO:0000256" key="3">
    <source>
        <dbReference type="ARBA" id="ARBA00023004"/>
    </source>
</evidence>
<name>A0A1Y5T4N8_9RHOB</name>
<accession>A0A1Y5T4N8</accession>
<dbReference type="GO" id="GO:0020037">
    <property type="term" value="F:heme binding"/>
    <property type="evidence" value="ECO:0007669"/>
    <property type="project" value="InterPro"/>
</dbReference>
<reference evidence="6 7" key="1">
    <citation type="submission" date="2017-03" db="EMBL/GenBank/DDBJ databases">
        <authorList>
            <person name="Afonso C.L."/>
            <person name="Miller P.J."/>
            <person name="Scott M.A."/>
            <person name="Spackman E."/>
            <person name="Goraichik I."/>
            <person name="Dimitrov K.M."/>
            <person name="Suarez D.L."/>
            <person name="Swayne D.E."/>
        </authorList>
    </citation>
    <scope>NUCLEOTIDE SEQUENCE [LARGE SCALE GENOMIC DNA]</scope>
    <source>
        <strain evidence="6 7">CECT 8287</strain>
    </source>
</reference>
<feature type="chain" id="PRO_5010989059" description="Cytochrome c domain-containing protein" evidence="4">
    <location>
        <begin position="26"/>
        <end position="134"/>
    </location>
</feature>
<dbReference type="InterPro" id="IPR036909">
    <property type="entry name" value="Cyt_c-like_dom_sf"/>
</dbReference>
<evidence type="ECO:0000256" key="2">
    <source>
        <dbReference type="ARBA" id="ARBA00022723"/>
    </source>
</evidence>
<keyword evidence="3" id="KW-0408">Iron</keyword>